<accession>A0ABS3IA73</accession>
<dbReference type="EMBL" id="JAFMPK010000046">
    <property type="protein sequence ID" value="MBO0609927.1"/>
    <property type="molecule type" value="Genomic_DNA"/>
</dbReference>
<evidence type="ECO:0000313" key="1">
    <source>
        <dbReference type="EMBL" id="MBO0609927.1"/>
    </source>
</evidence>
<comment type="caution">
    <text evidence="1">The sequence shown here is derived from an EMBL/GenBank/DDBJ whole genome shotgun (WGS) entry which is preliminary data.</text>
</comment>
<keyword evidence="2" id="KW-1185">Reference proteome</keyword>
<gene>
    <name evidence="1" type="ORF">J0911_12920</name>
</gene>
<sequence>MRIVKITVEAPRNGARIASARVVEAVQAAAAPRDELVHVYAGPLPTGFGVVVFLLVPRDQAAATACRLVLDAADALELSGWTLGTVRVWGPDVLS</sequence>
<evidence type="ECO:0000313" key="2">
    <source>
        <dbReference type="Proteomes" id="UP000664617"/>
    </source>
</evidence>
<dbReference type="RefSeq" id="WP_207275877.1">
    <property type="nucleotide sequence ID" value="NZ_JAFMPK010000046.1"/>
</dbReference>
<organism evidence="1 2">
    <name type="scientific">Myceligenerans salitolerans</name>
    <dbReference type="NCBI Taxonomy" id="1230528"/>
    <lineage>
        <taxon>Bacteria</taxon>
        <taxon>Bacillati</taxon>
        <taxon>Actinomycetota</taxon>
        <taxon>Actinomycetes</taxon>
        <taxon>Micrococcales</taxon>
        <taxon>Promicromonosporaceae</taxon>
        <taxon>Myceligenerans</taxon>
    </lineage>
</organism>
<protein>
    <submittedName>
        <fullName evidence="1">Uncharacterized protein</fullName>
    </submittedName>
</protein>
<dbReference type="Proteomes" id="UP000664617">
    <property type="component" value="Unassembled WGS sequence"/>
</dbReference>
<name>A0ABS3IA73_9MICO</name>
<reference evidence="2" key="1">
    <citation type="submission" date="2023-07" db="EMBL/GenBank/DDBJ databases">
        <title>Myceligenerans salitolerans sp. nov., a halotolerant actinomycete isolated from a salt lake in Xinjiang, China.</title>
        <authorList>
            <person name="Guan T."/>
        </authorList>
    </citation>
    <scope>NUCLEOTIDE SEQUENCE [LARGE SCALE GENOMIC DNA]</scope>
    <source>
        <strain evidence="2">XHU 5031</strain>
    </source>
</reference>
<proteinExistence type="predicted"/>